<comment type="pathway">
    <text evidence="1">Lipid metabolism.</text>
</comment>
<evidence type="ECO:0000313" key="9">
    <source>
        <dbReference type="Proteomes" id="UP000677152"/>
    </source>
</evidence>
<evidence type="ECO:0000256" key="3">
    <source>
        <dbReference type="ARBA" id="ARBA00022679"/>
    </source>
</evidence>
<evidence type="ECO:0000256" key="2">
    <source>
        <dbReference type="ARBA" id="ARBA00022516"/>
    </source>
</evidence>
<dbReference type="InterPro" id="IPR002123">
    <property type="entry name" value="Plipid/glycerol_acylTrfase"/>
</dbReference>
<feature type="domain" description="Phospholipid/glycerol acyltransferase" evidence="7">
    <location>
        <begin position="93"/>
        <end position="205"/>
    </location>
</feature>
<evidence type="ECO:0000259" key="7">
    <source>
        <dbReference type="SMART" id="SM00563"/>
    </source>
</evidence>
<sequence length="331" mass="34557">MMAAHAWMPLSPCGDGCVAEGATVGRARAVLRFAGLAGVLAAGALVAPVVLVLRGRAREAVLRGWFRLMVRASGVGMRVVGERRFQGTPGRGVLVVANHVSWLDELVVDSVQPIRIVAKRDIRSWPVLGWIITAARTVYLDRERLRLLPGTVAELAAALRSGAAVGVHAEGTTWCGSESGPFRPALFQAALDAGVPVRPVALRYLRGGVATTRPAYVGADGLVDAIWRVVRTGGLVVEVHVLDEIAPGRAADRRELAALAQSATERVLPPGAAVGAGHRAVVAARAPGMVAPGVPARVVLSPAVLPPGAASAEVVVPRRGRSGRRRLSRKG</sequence>
<evidence type="ECO:0000256" key="5">
    <source>
        <dbReference type="ARBA" id="ARBA00023315"/>
    </source>
</evidence>
<dbReference type="Proteomes" id="UP000677152">
    <property type="component" value="Chromosome"/>
</dbReference>
<evidence type="ECO:0000256" key="6">
    <source>
        <dbReference type="SAM" id="Phobius"/>
    </source>
</evidence>
<dbReference type="SUPFAM" id="SSF69593">
    <property type="entry name" value="Glycerol-3-phosphate (1)-acyltransferase"/>
    <property type="match status" value="1"/>
</dbReference>
<dbReference type="GO" id="GO:0006654">
    <property type="term" value="P:phosphatidic acid biosynthetic process"/>
    <property type="evidence" value="ECO:0007669"/>
    <property type="project" value="TreeGrafter"/>
</dbReference>
<dbReference type="GO" id="GO:0003841">
    <property type="term" value="F:1-acylglycerol-3-phosphate O-acyltransferase activity"/>
    <property type="evidence" value="ECO:0007669"/>
    <property type="project" value="TreeGrafter"/>
</dbReference>
<reference evidence="8" key="1">
    <citation type="submission" date="2021-04" db="EMBL/GenBank/DDBJ databases">
        <title>Genomic sequence of Actinosynnema pretiosum subsp. pretiosum ATCC 31280 (C-14919).</title>
        <authorList>
            <person name="Bai L."/>
            <person name="Wang X."/>
            <person name="Xiao Y."/>
        </authorList>
    </citation>
    <scope>NUCLEOTIDE SEQUENCE</scope>
    <source>
        <strain evidence="8">ATCC 31280</strain>
    </source>
</reference>
<keyword evidence="4" id="KW-0443">Lipid metabolism</keyword>
<dbReference type="CDD" id="cd07989">
    <property type="entry name" value="LPLAT_AGPAT-like"/>
    <property type="match status" value="1"/>
</dbReference>
<keyword evidence="2" id="KW-0444">Lipid biosynthesis</keyword>
<dbReference type="PANTHER" id="PTHR10434">
    <property type="entry name" value="1-ACYL-SN-GLYCEROL-3-PHOSPHATE ACYLTRANSFERASE"/>
    <property type="match status" value="1"/>
</dbReference>
<accession>A0AA45LE02</accession>
<organism evidence="8 9">
    <name type="scientific">Actinosynnema pretiosum subsp. pretiosum</name>
    <dbReference type="NCBI Taxonomy" id="103721"/>
    <lineage>
        <taxon>Bacteria</taxon>
        <taxon>Bacillati</taxon>
        <taxon>Actinomycetota</taxon>
        <taxon>Actinomycetes</taxon>
        <taxon>Pseudonocardiales</taxon>
        <taxon>Pseudonocardiaceae</taxon>
        <taxon>Actinosynnema</taxon>
    </lineage>
</organism>
<dbReference type="PANTHER" id="PTHR10434:SF64">
    <property type="entry name" value="1-ACYL-SN-GLYCEROL-3-PHOSPHATE ACYLTRANSFERASE-RELATED"/>
    <property type="match status" value="1"/>
</dbReference>
<keyword evidence="6" id="KW-1133">Transmembrane helix</keyword>
<dbReference type="EMBL" id="CP073249">
    <property type="protein sequence ID" value="QUF08171.1"/>
    <property type="molecule type" value="Genomic_DNA"/>
</dbReference>
<dbReference type="AlphaFoldDB" id="A0AA45LE02"/>
<dbReference type="SMART" id="SM00563">
    <property type="entry name" value="PlsC"/>
    <property type="match status" value="1"/>
</dbReference>
<keyword evidence="6" id="KW-0812">Transmembrane</keyword>
<gene>
    <name evidence="8" type="ORF">KCV87_25675</name>
</gene>
<feature type="transmembrane region" description="Helical" evidence="6">
    <location>
        <begin position="29"/>
        <end position="53"/>
    </location>
</feature>
<protein>
    <submittedName>
        <fullName evidence="8">1-acyl-sn-glycerol-3-phosphate acyltransferase</fullName>
    </submittedName>
</protein>
<keyword evidence="3" id="KW-0808">Transferase</keyword>
<name>A0AA45LE02_9PSEU</name>
<dbReference type="Pfam" id="PF01553">
    <property type="entry name" value="Acyltransferase"/>
    <property type="match status" value="1"/>
</dbReference>
<evidence type="ECO:0000256" key="1">
    <source>
        <dbReference type="ARBA" id="ARBA00005189"/>
    </source>
</evidence>
<proteinExistence type="predicted"/>
<keyword evidence="6" id="KW-0472">Membrane</keyword>
<evidence type="ECO:0000313" key="8">
    <source>
        <dbReference type="EMBL" id="QUF08171.1"/>
    </source>
</evidence>
<evidence type="ECO:0000256" key="4">
    <source>
        <dbReference type="ARBA" id="ARBA00023098"/>
    </source>
</evidence>
<keyword evidence="5 8" id="KW-0012">Acyltransferase</keyword>